<feature type="compositionally biased region" description="Low complexity" evidence="2">
    <location>
        <begin position="124"/>
        <end position="136"/>
    </location>
</feature>
<feature type="compositionally biased region" description="Low complexity" evidence="2">
    <location>
        <begin position="1233"/>
        <end position="1244"/>
    </location>
</feature>
<dbReference type="Proteomes" id="UP000799757">
    <property type="component" value="Unassembled WGS sequence"/>
</dbReference>
<feature type="region of interest" description="Disordered" evidence="2">
    <location>
        <begin position="981"/>
        <end position="1017"/>
    </location>
</feature>
<feature type="region of interest" description="Disordered" evidence="2">
    <location>
        <begin position="397"/>
        <end position="434"/>
    </location>
</feature>
<feature type="compositionally biased region" description="Low complexity" evidence="2">
    <location>
        <begin position="795"/>
        <end position="807"/>
    </location>
</feature>
<feature type="compositionally biased region" description="Polar residues" evidence="2">
    <location>
        <begin position="1057"/>
        <end position="1073"/>
    </location>
</feature>
<feature type="region of interest" description="Disordered" evidence="2">
    <location>
        <begin position="1148"/>
        <end position="1175"/>
    </location>
</feature>
<reference evidence="3" key="1">
    <citation type="journal article" date="2020" name="Stud. Mycol.">
        <title>101 Dothideomycetes genomes: a test case for predicting lifestyles and emergence of pathogens.</title>
        <authorList>
            <person name="Haridas S."/>
            <person name="Albert R."/>
            <person name="Binder M."/>
            <person name="Bloem J."/>
            <person name="Labutti K."/>
            <person name="Salamov A."/>
            <person name="Andreopoulos B."/>
            <person name="Baker S."/>
            <person name="Barry K."/>
            <person name="Bills G."/>
            <person name="Bluhm B."/>
            <person name="Cannon C."/>
            <person name="Castanera R."/>
            <person name="Culley D."/>
            <person name="Daum C."/>
            <person name="Ezra D."/>
            <person name="Gonzalez J."/>
            <person name="Henrissat B."/>
            <person name="Kuo A."/>
            <person name="Liang C."/>
            <person name="Lipzen A."/>
            <person name="Lutzoni F."/>
            <person name="Magnuson J."/>
            <person name="Mondo S."/>
            <person name="Nolan M."/>
            <person name="Ohm R."/>
            <person name="Pangilinan J."/>
            <person name="Park H.-J."/>
            <person name="Ramirez L."/>
            <person name="Alfaro M."/>
            <person name="Sun H."/>
            <person name="Tritt A."/>
            <person name="Yoshinaga Y."/>
            <person name="Zwiers L.-H."/>
            <person name="Turgeon B."/>
            <person name="Goodwin S."/>
            <person name="Spatafora J."/>
            <person name="Crous P."/>
            <person name="Grigoriev I."/>
        </authorList>
    </citation>
    <scope>NUCLEOTIDE SEQUENCE</scope>
    <source>
        <strain evidence="3">CBS 109.77</strain>
    </source>
</reference>
<sequence>MMVSKLKMLSWSKGRQSVEYHRTGGLLAIDTSVGGTDNETFLVSDAKSTPRSGRRPPNLNLEIPMDNTHYTCLTPASARHNSALVNSTSNLLALVNDMMRSPALSASMCPRSAPAEIHKPLPSRPRSASLPSPTLPVELPGSILLENQGFPSPPGAGSATRNTMRSVRSGSALSASVATKPSPSKVPQHKKSLSEANASLQRRSKSRPSLITSPSSTDSKLTTCSVSTNGGRTSSSDSTKARVSAEKPLQPSPLIVEGKPWTKGGGEGTKENRRDELGTPPTPTPAPRNSRQVEELKSTIVAQDQTISTLQAQFGRVRASHEAEVAALRDSHAAEVATLRDYSRVLEEQQSQRTLHHASSNHLLLLIDTTEPQSPSRESPQNTAGSASATSIRSFKSALEQQTRSPHPSRDSPEMENLKRKLSVARRPEVGNRDTIRELNQYKQNNAALQKQIESLMAKLNQSKQNERKLTHTLEEIEKNCAEWQEKASKVEQLEKGALALQNTIDHLEYRLEVANVDKLDAEEHLFNLQSNRTPFDQPMPPKLQVPPVPHSRMSAHTSMSTVFSTGSPISHANDSQDPTTLAAFIAHIERLQEQLKQKESHTADLEQENKRLRQDYENLEREYQELSLQWDIQGQLIRKTKESDAHIEQLRTAIIDRESIIGEKSKSLRMAERQLEHHKLLLHAEIRKHANLSTLVDAPGDPLPDLTTLASKEDIDRWIERLQARLKKEHAQYPSKERSSETAADDLRREVDFYVREIIYYKLDIKGYKSDIKKLKHIATRMGSYGSRASDLESPTPSRSSDTPSRARFPSETPRPGFSNTSSPISTGPISGAASAGRPTTPPVNLMTPDPSPTTVVRPATGALKRHPRELVGPMMPHTPMTPTRKAGINTANEIDNMDPGISPRSVARLSPERRKPTPPSPEQEKFGDMATNFPLSTPASPKRHDTQRSMSESIIQMYAAPRTPDWSPACVQDDDKKVLERRGRSASLSDTNKAKLTPERPPRPPYGLYESPVNRMVGLSTPPRMDVMAEAMRNSPDRAHPRNTSKSPASKILGLSTQRMRTGSNTATPPSLSLPIRAGSEMSSTANIQPSSPQRKLSTGSGSNIPFVIAMGSPHNPALIAPTAVITPTTCSITGKCAPLNVSSPTSRTGLGGTMASSTPLTSPISPTDASKSSYFSSALPIARAQPSPTTKPGSSTHIRNTGLSLSSFSMHRSHHAENAAPRSAGGANTSHSRNGSGSSFSLMIKGKGKTRKESISNPTPLASPFDIDRGNGGNQYGVGIGEAI</sequence>
<feature type="compositionally biased region" description="Polar residues" evidence="2">
    <location>
        <begin position="397"/>
        <end position="406"/>
    </location>
</feature>
<feature type="region of interest" description="Disordered" evidence="2">
    <location>
        <begin position="371"/>
        <end position="390"/>
    </location>
</feature>
<feature type="compositionally biased region" description="Low complexity" evidence="2">
    <location>
        <begin position="875"/>
        <end position="885"/>
    </location>
</feature>
<feature type="compositionally biased region" description="Basic and acidic residues" evidence="2">
    <location>
        <begin position="268"/>
        <end position="277"/>
    </location>
</feature>
<proteinExistence type="predicted"/>
<feature type="compositionally biased region" description="Basic and acidic residues" evidence="2">
    <location>
        <begin position="994"/>
        <end position="1004"/>
    </location>
</feature>
<accession>A0A6A6XEI8</accession>
<evidence type="ECO:0000313" key="4">
    <source>
        <dbReference type="Proteomes" id="UP000799757"/>
    </source>
</evidence>
<feature type="compositionally biased region" description="Polar residues" evidence="2">
    <location>
        <begin position="159"/>
        <end position="182"/>
    </location>
</feature>
<feature type="coiled-coil region" evidence="1">
    <location>
        <begin position="582"/>
        <end position="630"/>
    </location>
</feature>
<feature type="region of interest" description="Disordered" evidence="2">
    <location>
        <begin position="110"/>
        <end position="291"/>
    </location>
</feature>
<dbReference type="PANTHER" id="PTHR45615:SF80">
    <property type="entry name" value="GRIP DOMAIN-CONTAINING PROTEIN"/>
    <property type="match status" value="1"/>
</dbReference>
<dbReference type="OrthoDB" id="5431474at2759"/>
<organism evidence="3 4">
    <name type="scientific">Melanomma pulvis-pyrius CBS 109.77</name>
    <dbReference type="NCBI Taxonomy" id="1314802"/>
    <lineage>
        <taxon>Eukaryota</taxon>
        <taxon>Fungi</taxon>
        <taxon>Dikarya</taxon>
        <taxon>Ascomycota</taxon>
        <taxon>Pezizomycotina</taxon>
        <taxon>Dothideomycetes</taxon>
        <taxon>Pleosporomycetidae</taxon>
        <taxon>Pleosporales</taxon>
        <taxon>Melanommataceae</taxon>
        <taxon>Melanomma</taxon>
    </lineage>
</organism>
<evidence type="ECO:0000256" key="2">
    <source>
        <dbReference type="SAM" id="MobiDB-lite"/>
    </source>
</evidence>
<feature type="region of interest" description="Disordered" evidence="2">
    <location>
        <begin position="1036"/>
        <end position="1102"/>
    </location>
</feature>
<keyword evidence="1" id="KW-0175">Coiled coil</keyword>
<dbReference type="PANTHER" id="PTHR45615">
    <property type="entry name" value="MYOSIN HEAVY CHAIN, NON-MUSCLE"/>
    <property type="match status" value="1"/>
</dbReference>
<feature type="compositionally biased region" description="Polar residues" evidence="2">
    <location>
        <begin position="194"/>
        <end position="238"/>
    </location>
</feature>
<feature type="compositionally biased region" description="Polar residues" evidence="2">
    <location>
        <begin position="1083"/>
        <end position="1102"/>
    </location>
</feature>
<feature type="region of interest" description="Disordered" evidence="2">
    <location>
        <begin position="787"/>
        <end position="952"/>
    </location>
</feature>
<gene>
    <name evidence="3" type="ORF">K505DRAFT_374250</name>
</gene>
<keyword evidence="4" id="KW-1185">Reference proteome</keyword>
<evidence type="ECO:0000256" key="1">
    <source>
        <dbReference type="SAM" id="Coils"/>
    </source>
</evidence>
<evidence type="ECO:0000313" key="3">
    <source>
        <dbReference type="EMBL" id="KAF2794990.1"/>
    </source>
</evidence>
<feature type="compositionally biased region" description="Polar residues" evidence="2">
    <location>
        <begin position="819"/>
        <end position="830"/>
    </location>
</feature>
<feature type="compositionally biased region" description="Basic and acidic residues" evidence="2">
    <location>
        <begin position="408"/>
        <end position="419"/>
    </location>
</feature>
<name>A0A6A6XEI8_9PLEO</name>
<dbReference type="EMBL" id="MU001873">
    <property type="protein sequence ID" value="KAF2794990.1"/>
    <property type="molecule type" value="Genomic_DNA"/>
</dbReference>
<protein>
    <submittedName>
        <fullName evidence="3">Uncharacterized protein</fullName>
    </submittedName>
</protein>
<feature type="compositionally biased region" description="Low complexity" evidence="2">
    <location>
        <begin position="1159"/>
        <end position="1170"/>
    </location>
</feature>
<feature type="region of interest" description="Disordered" evidence="2">
    <location>
        <begin position="1213"/>
        <end position="1271"/>
    </location>
</feature>